<proteinExistence type="predicted"/>
<comment type="caution">
    <text evidence="2">The sequence shown here is derived from an EMBL/GenBank/DDBJ whole genome shotgun (WGS) entry which is preliminary data.</text>
</comment>
<keyword evidence="3" id="KW-1185">Reference proteome</keyword>
<dbReference type="EMBL" id="BMAU01021319">
    <property type="protein sequence ID" value="GFY13001.1"/>
    <property type="molecule type" value="Genomic_DNA"/>
</dbReference>
<accession>A0A8X6SGS2</accession>
<protein>
    <submittedName>
        <fullName evidence="2">Uncharacterized protein</fullName>
    </submittedName>
</protein>
<feature type="compositionally biased region" description="Basic and acidic residues" evidence="1">
    <location>
        <begin position="52"/>
        <end position="68"/>
    </location>
</feature>
<gene>
    <name evidence="2" type="ORF">TNCV_665671</name>
</gene>
<sequence>MTISDGFRCFVPRSSDEDDPVLVHTLQTFTPMSDIEPRQISLEYAIQGGADRQIKRGDGRQHRDDELP</sequence>
<feature type="region of interest" description="Disordered" evidence="1">
    <location>
        <begin position="49"/>
        <end position="68"/>
    </location>
</feature>
<evidence type="ECO:0000313" key="2">
    <source>
        <dbReference type="EMBL" id="GFY13001.1"/>
    </source>
</evidence>
<organism evidence="2 3">
    <name type="scientific">Trichonephila clavipes</name>
    <name type="common">Golden silk orbweaver</name>
    <name type="synonym">Nephila clavipes</name>
    <dbReference type="NCBI Taxonomy" id="2585209"/>
    <lineage>
        <taxon>Eukaryota</taxon>
        <taxon>Metazoa</taxon>
        <taxon>Ecdysozoa</taxon>
        <taxon>Arthropoda</taxon>
        <taxon>Chelicerata</taxon>
        <taxon>Arachnida</taxon>
        <taxon>Araneae</taxon>
        <taxon>Araneomorphae</taxon>
        <taxon>Entelegynae</taxon>
        <taxon>Araneoidea</taxon>
        <taxon>Nephilidae</taxon>
        <taxon>Trichonephila</taxon>
    </lineage>
</organism>
<dbReference type="Proteomes" id="UP000887159">
    <property type="component" value="Unassembled WGS sequence"/>
</dbReference>
<evidence type="ECO:0000313" key="3">
    <source>
        <dbReference type="Proteomes" id="UP000887159"/>
    </source>
</evidence>
<dbReference type="AlphaFoldDB" id="A0A8X6SGS2"/>
<evidence type="ECO:0000256" key="1">
    <source>
        <dbReference type="SAM" id="MobiDB-lite"/>
    </source>
</evidence>
<name>A0A8X6SGS2_TRICX</name>
<reference evidence="2" key="1">
    <citation type="submission" date="2020-08" db="EMBL/GenBank/DDBJ databases">
        <title>Multicomponent nature underlies the extraordinary mechanical properties of spider dragline silk.</title>
        <authorList>
            <person name="Kono N."/>
            <person name="Nakamura H."/>
            <person name="Mori M."/>
            <person name="Yoshida Y."/>
            <person name="Ohtoshi R."/>
            <person name="Malay A.D."/>
            <person name="Moran D.A.P."/>
            <person name="Tomita M."/>
            <person name="Numata K."/>
            <person name="Arakawa K."/>
        </authorList>
    </citation>
    <scope>NUCLEOTIDE SEQUENCE</scope>
</reference>